<protein>
    <submittedName>
        <fullName evidence="1">Uncharacterized protein</fullName>
    </submittedName>
</protein>
<organism evidence="1 2">
    <name type="scientific">Stutzerimonas stutzeri</name>
    <name type="common">Pseudomonas stutzeri</name>
    <dbReference type="NCBI Taxonomy" id="316"/>
    <lineage>
        <taxon>Bacteria</taxon>
        <taxon>Pseudomonadati</taxon>
        <taxon>Pseudomonadota</taxon>
        <taxon>Gammaproteobacteria</taxon>
        <taxon>Pseudomonadales</taxon>
        <taxon>Pseudomonadaceae</taxon>
        <taxon>Stutzerimonas</taxon>
    </lineage>
</organism>
<dbReference type="Proteomes" id="UP001158500">
    <property type="component" value="Unassembled WGS sequence"/>
</dbReference>
<gene>
    <name evidence="1" type="ORF">N5C32_13975</name>
</gene>
<evidence type="ECO:0000313" key="1">
    <source>
        <dbReference type="EMBL" id="MDH1237143.1"/>
    </source>
</evidence>
<evidence type="ECO:0000313" key="2">
    <source>
        <dbReference type="Proteomes" id="UP001158500"/>
    </source>
</evidence>
<reference evidence="1" key="1">
    <citation type="submission" date="2022-09" db="EMBL/GenBank/DDBJ databases">
        <title>Intensive care unit water sources are persistently colonized with multi-drug resistant bacteria and are the site of extensive horizontal gene transfer of antibiotic resistance genes.</title>
        <authorList>
            <person name="Diorio-Toth L."/>
        </authorList>
    </citation>
    <scope>NUCLEOTIDE SEQUENCE</scope>
    <source>
        <strain evidence="1">GD03947</strain>
    </source>
</reference>
<sequence>MSSPSQTDADIHCDVCGEPTRVAGYGQQYGTLEAHWGYGSNHDGDHYSVRLCEQCFFATLSYIRQERRISRLFDDDAPVDDPSFGRVARGDWFRES</sequence>
<proteinExistence type="predicted"/>
<name>A0AA42PB27_STUST</name>
<accession>A0AA42PB27</accession>
<comment type="caution">
    <text evidence="1">The sequence shown here is derived from an EMBL/GenBank/DDBJ whole genome shotgun (WGS) entry which is preliminary data.</text>
</comment>
<dbReference type="AlphaFoldDB" id="A0AA42PB27"/>
<dbReference type="EMBL" id="JAOCAE010000008">
    <property type="protein sequence ID" value="MDH1237143.1"/>
    <property type="molecule type" value="Genomic_DNA"/>
</dbReference>